<reference evidence="1 2" key="1">
    <citation type="submission" date="2023-02" db="EMBL/GenBank/DDBJ databases">
        <title>A bacterium isolated from plastisphere.</title>
        <authorList>
            <person name="Sun Y."/>
        </authorList>
    </citation>
    <scope>NUCLEOTIDE SEQUENCE [LARGE SCALE GENOMIC DNA]</scope>
    <source>
        <strain evidence="2">a-1</strain>
    </source>
</reference>
<accession>A0ABY7X1Z3</accession>
<sequence length="249" mass="28442">MVQVTRTKLFHTYKSKILQLSDLEEEKLKSEDFLLDRDEKKQLDIYYAPFEYINPDAKVVIAGITPGLYQMRQSFEAIRDLKGASDEEALRAVKQRGSFSGPIRKNLVTMLDDLDLHHHLGIESSLDLFGSANHLVQNTAVLPYPVFYKGKNYNGSSPDMIRTELFRPYVEGVFAEEMAQLKDALILPMGVNVKRAVELLVDRGLLDQERVVSGFPHPSGGNGHRHRIFAENRDAMKRHIAEHFKRHPL</sequence>
<gene>
    <name evidence="1" type="ORF">PTI97_00200</name>
</gene>
<dbReference type="InterPro" id="IPR036895">
    <property type="entry name" value="Uracil-DNA_glycosylase-like_sf"/>
</dbReference>
<name>A0ABY7X1Z3_9BACL</name>
<dbReference type="RefSeq" id="WP_274356856.1">
    <property type="nucleotide sequence ID" value="NZ_CP118099.1"/>
</dbReference>
<proteinExistence type="predicted"/>
<dbReference type="EMBL" id="CP118099">
    <property type="protein sequence ID" value="WDH75990.1"/>
    <property type="molecule type" value="Genomic_DNA"/>
</dbReference>
<dbReference type="Proteomes" id="UP001213680">
    <property type="component" value="Chromosome"/>
</dbReference>
<protein>
    <recommendedName>
        <fullName evidence="3">Uracil DNA glycosylase superfamily protein</fullName>
    </recommendedName>
</protein>
<evidence type="ECO:0000313" key="1">
    <source>
        <dbReference type="EMBL" id="WDH75990.1"/>
    </source>
</evidence>
<evidence type="ECO:0008006" key="3">
    <source>
        <dbReference type="Google" id="ProtNLM"/>
    </source>
</evidence>
<keyword evidence="2" id="KW-1185">Reference proteome</keyword>
<dbReference type="SUPFAM" id="SSF52141">
    <property type="entry name" value="Uracil-DNA glycosylase-like"/>
    <property type="match status" value="1"/>
</dbReference>
<organism evidence="1 2">
    <name type="scientific">Exiguobacterium marinum</name>
    <dbReference type="NCBI Taxonomy" id="273528"/>
    <lineage>
        <taxon>Bacteria</taxon>
        <taxon>Bacillati</taxon>
        <taxon>Bacillota</taxon>
        <taxon>Bacilli</taxon>
        <taxon>Bacillales</taxon>
        <taxon>Bacillales Family XII. Incertae Sedis</taxon>
        <taxon>Exiguobacterium</taxon>
    </lineage>
</organism>
<evidence type="ECO:0000313" key="2">
    <source>
        <dbReference type="Proteomes" id="UP001213680"/>
    </source>
</evidence>